<dbReference type="EMBL" id="JTLV02000001">
    <property type="protein sequence ID" value="PQM31708.1"/>
    <property type="molecule type" value="Genomic_DNA"/>
</dbReference>
<sequence>MNKELIDLQKWIIVEFTALENCISDVPDQNDIMQFTYFYIKLLNNVWII</sequence>
<name>A0A2P6FE12_9MOLU</name>
<proteinExistence type="predicted"/>
<dbReference type="RefSeq" id="WP_157944241.1">
    <property type="nucleotide sequence ID" value="NZ_CM020866.1"/>
</dbReference>
<comment type="caution">
    <text evidence="1">The sequence shown here is derived from an EMBL/GenBank/DDBJ whole genome shotgun (WGS) entry which is preliminary data.</text>
</comment>
<evidence type="ECO:0000313" key="2">
    <source>
        <dbReference type="Proteomes" id="UP000031565"/>
    </source>
</evidence>
<dbReference type="STRING" id="2138.SMSRO_v1c14850"/>
<organism evidence="1 2">
    <name type="scientific">Spiroplasma poulsonii</name>
    <dbReference type="NCBI Taxonomy" id="2138"/>
    <lineage>
        <taxon>Bacteria</taxon>
        <taxon>Bacillati</taxon>
        <taxon>Mycoplasmatota</taxon>
        <taxon>Mollicutes</taxon>
        <taxon>Entomoplasmatales</taxon>
        <taxon>Spiroplasmataceae</taxon>
        <taxon>Spiroplasma</taxon>
    </lineage>
</organism>
<evidence type="ECO:0000313" key="1">
    <source>
        <dbReference type="EMBL" id="PQM31708.1"/>
    </source>
</evidence>
<accession>A0A2P6FE12</accession>
<gene>
    <name evidence="1" type="ORF">SMSRO_SF015590</name>
</gene>
<protein>
    <submittedName>
        <fullName evidence="1">Uncharacterized protein</fullName>
    </submittedName>
</protein>
<dbReference type="AlphaFoldDB" id="A0A2P6FE12"/>
<reference evidence="1 2" key="1">
    <citation type="journal article" date="2015" name="MBio">
        <title>Genome sequence of the Drosophila melanogaster male-killing Spiroplasma strain MSRO endosymbiont.</title>
        <authorList>
            <person name="Paredes J.C."/>
            <person name="Herren J.K."/>
            <person name="Schupfer F."/>
            <person name="Marin R."/>
            <person name="Claverol S."/>
            <person name="Kuo C.H."/>
            <person name="Lemaitre B."/>
            <person name="Beven L."/>
        </authorList>
    </citation>
    <scope>NUCLEOTIDE SEQUENCE [LARGE SCALE GENOMIC DNA]</scope>
    <source>
        <strain evidence="1 2">MSRO</strain>
    </source>
</reference>
<dbReference type="Proteomes" id="UP000031565">
    <property type="component" value="Unassembled WGS sequence"/>
</dbReference>
<keyword evidence="2" id="KW-1185">Reference proteome</keyword>